<evidence type="ECO:0000313" key="3">
    <source>
        <dbReference type="Proteomes" id="UP000188879"/>
    </source>
</evidence>
<keyword evidence="3" id="KW-1185">Reference proteome</keyword>
<dbReference type="InterPro" id="IPR050483">
    <property type="entry name" value="CoA-transferase_III_domain"/>
</dbReference>
<dbReference type="EMBL" id="MLCO01000183">
    <property type="protein sequence ID" value="ONG50646.1"/>
    <property type="molecule type" value="Genomic_DNA"/>
</dbReference>
<reference evidence="2 3" key="1">
    <citation type="submission" date="2016-10" db="EMBL/GenBank/DDBJ databases">
        <title>Draft Genome sequence of Roseomonas sp. strain M3.</title>
        <authorList>
            <person name="Subhash Y."/>
            <person name="Lee S."/>
        </authorList>
    </citation>
    <scope>NUCLEOTIDE SEQUENCE [LARGE SCALE GENOMIC DNA]</scope>
    <source>
        <strain evidence="2 3">M3</strain>
    </source>
</reference>
<dbReference type="SUPFAM" id="SSF89796">
    <property type="entry name" value="CoA-transferase family III (CaiB/BaiF)"/>
    <property type="match status" value="1"/>
</dbReference>
<name>A0A1V2H1Q6_9PROT</name>
<evidence type="ECO:0000313" key="2">
    <source>
        <dbReference type="EMBL" id="ONG50646.1"/>
    </source>
</evidence>
<evidence type="ECO:0000256" key="1">
    <source>
        <dbReference type="ARBA" id="ARBA00022679"/>
    </source>
</evidence>
<keyword evidence="1" id="KW-0808">Transferase</keyword>
<dbReference type="Gene3D" id="3.40.50.10540">
    <property type="entry name" value="Crotonobetainyl-coa:carnitine coa-transferase, domain 1"/>
    <property type="match status" value="1"/>
</dbReference>
<comment type="caution">
    <text evidence="2">The sequence shown here is derived from an EMBL/GenBank/DDBJ whole genome shotgun (WGS) entry which is preliminary data.</text>
</comment>
<gene>
    <name evidence="2" type="ORF">BKE38_17680</name>
</gene>
<dbReference type="GO" id="GO:0008410">
    <property type="term" value="F:CoA-transferase activity"/>
    <property type="evidence" value="ECO:0007669"/>
    <property type="project" value="TreeGrafter"/>
</dbReference>
<accession>A0A1V2H1Q6</accession>
<dbReference type="InterPro" id="IPR003673">
    <property type="entry name" value="CoA-Trfase_fam_III"/>
</dbReference>
<dbReference type="InterPro" id="IPR023606">
    <property type="entry name" value="CoA-Trfase_III_dom_1_sf"/>
</dbReference>
<protein>
    <recommendedName>
        <fullName evidence="4">CoA transferase</fullName>
    </recommendedName>
</protein>
<dbReference type="PANTHER" id="PTHR48207:SF3">
    <property type="entry name" value="SUCCINATE--HYDROXYMETHYLGLUTARATE COA-TRANSFERASE"/>
    <property type="match status" value="1"/>
</dbReference>
<dbReference type="RefSeq" id="WP_076958642.1">
    <property type="nucleotide sequence ID" value="NZ_MLCO01000183.1"/>
</dbReference>
<dbReference type="AlphaFoldDB" id="A0A1V2H1Q6"/>
<organism evidence="2 3">
    <name type="scientific">Teichococcus deserti</name>
    <dbReference type="NCBI Taxonomy" id="1817963"/>
    <lineage>
        <taxon>Bacteria</taxon>
        <taxon>Pseudomonadati</taxon>
        <taxon>Pseudomonadota</taxon>
        <taxon>Alphaproteobacteria</taxon>
        <taxon>Acetobacterales</taxon>
        <taxon>Roseomonadaceae</taxon>
        <taxon>Roseomonas</taxon>
    </lineage>
</organism>
<sequence>MQETLRPYAGLRVLDASQGIAGPYCAMLLAAAGAEVIKLEPPEGDWSRGLSTRAEGQSVMHTSFNRGKRSIVLDLKSDSGRATARALAGRADVMIEAFRPGVAARIGLGRENAGPGTVCLSISGFGQQGPYAERPCTDSVAQAFSGLVALNAGADGTPHKVGTLVADVVTGMTAFAAVQTALAQRALDAVPQQRHLDISLMAGMAALLVMPLAEAGLLGQTPPALNVPAGSYRTACGAWVMVALVREAEFVALCGVLGLPQLPEDPRFASFAARDVNREALLPQLREAFLQHPASHWLEKLGAARLLAERVYAPLDFLADRHVQAAGATAMLQQPELGALPMPALPGLGHWLAPAPRLGADTDAVLAELATA</sequence>
<proteinExistence type="predicted"/>
<evidence type="ECO:0008006" key="4">
    <source>
        <dbReference type="Google" id="ProtNLM"/>
    </source>
</evidence>
<dbReference type="PANTHER" id="PTHR48207">
    <property type="entry name" value="SUCCINATE--HYDROXYMETHYLGLUTARATE COA-TRANSFERASE"/>
    <property type="match status" value="1"/>
</dbReference>
<dbReference type="Pfam" id="PF02515">
    <property type="entry name" value="CoA_transf_3"/>
    <property type="match status" value="1"/>
</dbReference>
<dbReference type="InterPro" id="IPR044855">
    <property type="entry name" value="CoA-Trfase_III_dom3_sf"/>
</dbReference>
<dbReference type="Gene3D" id="3.30.1540.10">
    <property type="entry name" value="formyl-coa transferase, domain 3"/>
    <property type="match status" value="1"/>
</dbReference>
<dbReference type="Proteomes" id="UP000188879">
    <property type="component" value="Unassembled WGS sequence"/>
</dbReference>